<name>A0A8X6FVA2_TRICU</name>
<dbReference type="Proteomes" id="UP000887116">
    <property type="component" value="Unassembled WGS sequence"/>
</dbReference>
<evidence type="ECO:0000256" key="1">
    <source>
        <dbReference type="SAM" id="MobiDB-lite"/>
    </source>
</evidence>
<feature type="compositionally biased region" description="Polar residues" evidence="1">
    <location>
        <begin position="16"/>
        <end position="25"/>
    </location>
</feature>
<comment type="caution">
    <text evidence="2">The sequence shown here is derived from an EMBL/GenBank/DDBJ whole genome shotgun (WGS) entry which is preliminary data.</text>
</comment>
<evidence type="ECO:0000313" key="2">
    <source>
        <dbReference type="EMBL" id="GFQ89217.1"/>
    </source>
</evidence>
<evidence type="ECO:0000313" key="3">
    <source>
        <dbReference type="Proteomes" id="UP000887116"/>
    </source>
</evidence>
<keyword evidence="3" id="KW-1185">Reference proteome</keyword>
<feature type="region of interest" description="Disordered" evidence="1">
    <location>
        <begin position="1"/>
        <end position="47"/>
    </location>
</feature>
<dbReference type="EMBL" id="BMAO01033390">
    <property type="protein sequence ID" value="GFQ89217.1"/>
    <property type="molecule type" value="Genomic_DNA"/>
</dbReference>
<sequence>MIVALASSLGSHLHDSTITSPSNNMPVRFARDSSQSEKKGERKKKSGKVERFTVGMLIGKSKKLSYCLNLEYKQWLALR</sequence>
<proteinExistence type="predicted"/>
<feature type="compositionally biased region" description="Basic and acidic residues" evidence="1">
    <location>
        <begin position="29"/>
        <end position="40"/>
    </location>
</feature>
<reference evidence="2" key="1">
    <citation type="submission" date="2020-07" db="EMBL/GenBank/DDBJ databases">
        <title>Multicomponent nature underlies the extraordinary mechanical properties of spider dragline silk.</title>
        <authorList>
            <person name="Kono N."/>
            <person name="Nakamura H."/>
            <person name="Mori M."/>
            <person name="Yoshida Y."/>
            <person name="Ohtoshi R."/>
            <person name="Malay A.D."/>
            <person name="Moran D.A.P."/>
            <person name="Tomita M."/>
            <person name="Numata K."/>
            <person name="Arakawa K."/>
        </authorList>
    </citation>
    <scope>NUCLEOTIDE SEQUENCE</scope>
</reference>
<organism evidence="2 3">
    <name type="scientific">Trichonephila clavata</name>
    <name type="common">Joro spider</name>
    <name type="synonym">Nephila clavata</name>
    <dbReference type="NCBI Taxonomy" id="2740835"/>
    <lineage>
        <taxon>Eukaryota</taxon>
        <taxon>Metazoa</taxon>
        <taxon>Ecdysozoa</taxon>
        <taxon>Arthropoda</taxon>
        <taxon>Chelicerata</taxon>
        <taxon>Arachnida</taxon>
        <taxon>Araneae</taxon>
        <taxon>Araneomorphae</taxon>
        <taxon>Entelegynae</taxon>
        <taxon>Araneoidea</taxon>
        <taxon>Nephilidae</taxon>
        <taxon>Trichonephila</taxon>
    </lineage>
</organism>
<protein>
    <submittedName>
        <fullName evidence="2">Uncharacterized protein</fullName>
    </submittedName>
</protein>
<gene>
    <name evidence="2" type="ORF">TNCT_543061</name>
</gene>
<dbReference type="AlphaFoldDB" id="A0A8X6FVA2"/>
<accession>A0A8X6FVA2</accession>